<dbReference type="FunFam" id="1.20.1070.10:FF:000033">
    <property type="entry name" value="Vomeronasal type-1 receptor"/>
    <property type="match status" value="1"/>
</dbReference>
<keyword evidence="8 13" id="KW-0297">G-protein coupled receptor</keyword>
<feature type="transmembrane region" description="Helical" evidence="13">
    <location>
        <begin position="182"/>
        <end position="205"/>
    </location>
</feature>
<evidence type="ECO:0000256" key="8">
    <source>
        <dbReference type="ARBA" id="ARBA00023040"/>
    </source>
</evidence>
<evidence type="ECO:0000256" key="9">
    <source>
        <dbReference type="ARBA" id="ARBA00023136"/>
    </source>
</evidence>
<keyword evidence="12 13" id="KW-0807">Transducer</keyword>
<accession>A0A8C9DU60</accession>
<evidence type="ECO:0000256" key="10">
    <source>
        <dbReference type="ARBA" id="ARBA00023170"/>
    </source>
</evidence>
<keyword evidence="10 13" id="KW-0675">Receptor</keyword>
<comment type="subcellular location">
    <subcellularLocation>
        <location evidence="2 13">Cell membrane</location>
        <topology evidence="2 13">Multi-pass membrane protein</topology>
    </subcellularLocation>
</comment>
<name>A0A8C9DU60_PROSS</name>
<feature type="transmembrane region" description="Helical" evidence="13">
    <location>
        <begin position="84"/>
        <end position="106"/>
    </location>
</feature>
<dbReference type="SUPFAM" id="SSF81321">
    <property type="entry name" value="Family A G protein-coupled receptor-like"/>
    <property type="match status" value="1"/>
</dbReference>
<comment type="similarity">
    <text evidence="3 13">Belongs to the G-protein coupled receptor 1 family.</text>
</comment>
<evidence type="ECO:0000256" key="11">
    <source>
        <dbReference type="ARBA" id="ARBA00023180"/>
    </source>
</evidence>
<dbReference type="GO" id="GO:0019236">
    <property type="term" value="P:response to pheromone"/>
    <property type="evidence" value="ECO:0007669"/>
    <property type="project" value="UniProtKB-KW"/>
</dbReference>
<keyword evidence="6 13" id="KW-0812">Transmembrane</keyword>
<evidence type="ECO:0000256" key="4">
    <source>
        <dbReference type="ARBA" id="ARBA00022475"/>
    </source>
</evidence>
<dbReference type="Gene3D" id="1.20.1070.10">
    <property type="entry name" value="Rhodopsin 7-helix transmembrane proteins"/>
    <property type="match status" value="1"/>
</dbReference>
<dbReference type="InterPro" id="IPR017452">
    <property type="entry name" value="GPCR_Rhodpsn_7TM"/>
</dbReference>
<evidence type="ECO:0000256" key="1">
    <source>
        <dbReference type="ARBA" id="ARBA00003878"/>
    </source>
</evidence>
<keyword evidence="5 13" id="KW-0589">Pheromone response</keyword>
<feature type="transmembrane region" description="Helical" evidence="13">
    <location>
        <begin position="6"/>
        <end position="34"/>
    </location>
</feature>
<reference evidence="15" key="2">
    <citation type="submission" date="2025-09" db="UniProtKB">
        <authorList>
            <consortium name="Ensembl"/>
        </authorList>
    </citation>
    <scope>IDENTIFICATION</scope>
</reference>
<evidence type="ECO:0000256" key="5">
    <source>
        <dbReference type="ARBA" id="ARBA00022507"/>
    </source>
</evidence>
<keyword evidence="11" id="KW-0325">Glycoprotein</keyword>
<keyword evidence="7 13" id="KW-1133">Transmembrane helix</keyword>
<feature type="transmembrane region" description="Helical" evidence="13">
    <location>
        <begin position="127"/>
        <end position="147"/>
    </location>
</feature>
<sequence>MCPSDIIWGFVLISQIFIGFIGNSLLFVFYMYILIIETHLRKPIDLIFMHLTLVNVLSMLFSLTPDIMSSFGVRNAMNDVSCKAILYINRVTRGLSICTTSLLSTFQAITISPRNSKWAWLKSKLSTCIFPSFLFFWVLNMLVYIHVIEAVVARTNVNAVGSGYSETYCQSRQFGHKRPGSYMSVIMIRDLLFVVLMICTSNYMVRVLGRHHRRARHLHSPSLSSQPSPEDKATRSILVLVCCFVLFYCLNNFMTLYSFYTPEKNLGFGKIDGIMSACYPMLCPFVLINNNKFISQFISSLLR</sequence>
<dbReference type="Ensembl" id="ENSPSMT00000040229.1">
    <property type="protein sequence ID" value="ENSPSMP00000034890.1"/>
    <property type="gene ID" value="ENSPSMG00000024046.1"/>
</dbReference>
<dbReference type="Pfam" id="PF03402">
    <property type="entry name" value="V1R"/>
    <property type="match status" value="1"/>
</dbReference>
<evidence type="ECO:0000256" key="7">
    <source>
        <dbReference type="ARBA" id="ARBA00022989"/>
    </source>
</evidence>
<keyword evidence="9 13" id="KW-0472">Membrane</keyword>
<dbReference type="PANTHER" id="PTHR24062">
    <property type="entry name" value="VOMERONASAL TYPE-1 RECEPTOR"/>
    <property type="match status" value="1"/>
</dbReference>
<dbReference type="PROSITE" id="PS50262">
    <property type="entry name" value="G_PROTEIN_RECEP_F1_2"/>
    <property type="match status" value="1"/>
</dbReference>
<evidence type="ECO:0000313" key="16">
    <source>
        <dbReference type="Proteomes" id="UP000694414"/>
    </source>
</evidence>
<dbReference type="GO" id="GO:0007606">
    <property type="term" value="P:sensory perception of chemical stimulus"/>
    <property type="evidence" value="ECO:0007669"/>
    <property type="project" value="UniProtKB-ARBA"/>
</dbReference>
<evidence type="ECO:0000256" key="6">
    <source>
        <dbReference type="ARBA" id="ARBA00022692"/>
    </source>
</evidence>
<proteinExistence type="inferred from homology"/>
<dbReference type="InterPro" id="IPR004072">
    <property type="entry name" value="Vmron_rcpt_1"/>
</dbReference>
<organism evidence="15 16">
    <name type="scientific">Prolemur simus</name>
    <name type="common">Greater bamboo lemur</name>
    <name type="synonym">Hapalemur simus</name>
    <dbReference type="NCBI Taxonomy" id="1328070"/>
    <lineage>
        <taxon>Eukaryota</taxon>
        <taxon>Metazoa</taxon>
        <taxon>Chordata</taxon>
        <taxon>Craniata</taxon>
        <taxon>Vertebrata</taxon>
        <taxon>Euteleostomi</taxon>
        <taxon>Mammalia</taxon>
        <taxon>Eutheria</taxon>
        <taxon>Euarchontoglires</taxon>
        <taxon>Primates</taxon>
        <taxon>Strepsirrhini</taxon>
        <taxon>Lemuriformes</taxon>
        <taxon>Lemuridae</taxon>
        <taxon>Prolemur</taxon>
    </lineage>
</organism>
<dbReference type="PRINTS" id="PR01534">
    <property type="entry name" value="VOMERONASL1R"/>
</dbReference>
<keyword evidence="16" id="KW-1185">Reference proteome</keyword>
<dbReference type="GO" id="GO:0016503">
    <property type="term" value="F:pheromone receptor activity"/>
    <property type="evidence" value="ECO:0007669"/>
    <property type="project" value="InterPro"/>
</dbReference>
<feature type="transmembrane region" description="Helical" evidence="13">
    <location>
        <begin position="266"/>
        <end position="288"/>
    </location>
</feature>
<feature type="domain" description="G-protein coupled receptors family 1 profile" evidence="14">
    <location>
        <begin position="22"/>
        <end position="287"/>
    </location>
</feature>
<dbReference type="AlphaFoldDB" id="A0A8C9DU60"/>
<comment type="function">
    <text evidence="1">Putative pheromone receptor.</text>
</comment>
<dbReference type="Proteomes" id="UP000694414">
    <property type="component" value="Unplaced"/>
</dbReference>
<reference evidence="15" key="1">
    <citation type="submission" date="2025-08" db="UniProtKB">
        <authorList>
            <consortium name="Ensembl"/>
        </authorList>
    </citation>
    <scope>IDENTIFICATION</scope>
</reference>
<evidence type="ECO:0000313" key="15">
    <source>
        <dbReference type="Ensembl" id="ENSPSMP00000034890.1"/>
    </source>
</evidence>
<dbReference type="GO" id="GO:0005886">
    <property type="term" value="C:plasma membrane"/>
    <property type="evidence" value="ECO:0007669"/>
    <property type="project" value="UniProtKB-SubCell"/>
</dbReference>
<evidence type="ECO:0000256" key="13">
    <source>
        <dbReference type="RuleBase" id="RU364061"/>
    </source>
</evidence>
<dbReference type="GeneTree" id="ENSGT00960000186612"/>
<evidence type="ECO:0000256" key="3">
    <source>
        <dbReference type="ARBA" id="ARBA00010663"/>
    </source>
</evidence>
<keyword evidence="4 13" id="KW-1003">Cell membrane</keyword>
<evidence type="ECO:0000256" key="12">
    <source>
        <dbReference type="ARBA" id="ARBA00023224"/>
    </source>
</evidence>
<protein>
    <recommendedName>
        <fullName evidence="13">Vomeronasal type-1 receptor</fullName>
    </recommendedName>
</protein>
<evidence type="ECO:0000256" key="2">
    <source>
        <dbReference type="ARBA" id="ARBA00004651"/>
    </source>
</evidence>
<feature type="transmembrane region" description="Helical" evidence="13">
    <location>
        <begin position="237"/>
        <end position="260"/>
    </location>
</feature>
<evidence type="ECO:0000259" key="14">
    <source>
        <dbReference type="PROSITE" id="PS50262"/>
    </source>
</evidence>
<feature type="transmembrane region" description="Helical" evidence="13">
    <location>
        <begin position="46"/>
        <end position="64"/>
    </location>
</feature>